<sequence>MTDVEGGEGWGRPAAGVVRVWPPCLAVGVATKVTVHINLPREATSRALVVNGPSLESGEYFPLRATGGETGASVELTGTEAGIIWLAVVSVNGETPFVSPRVPLLAVPQPCFVEMVAQVNIKLDLLQDMGWGPADAHLFTWNETTWLASDYNFLLQHCPAGARADREGDEGPDVQAFFEKLGELLLYLFSVQSWEMAAFLLRRVHENTGLSLTFSDRPLEASTISGPELKRLSHTLTDGLNAQAGFSRSASLLLPEAPGDGRSDAAGTSTSAIGSPGRCEPLGGASGSRGPGEASPGSTSGDGWDKSAGGWGGEEGRGSGRAGGGRGHWWLSGFGDPVMEQRFAEYFNNRCSSLELVVAIFALYAKIWFCSNCRGGFWAPATALLTPLVYCFSLGGGKLYVHSRELLVTMLFMLLAACCVLSAIWGVLPAYLSQPGQTAPQVLQMILKALVFQVRFPRLLAVCLMDWACTIGCITLYGSQGFSHTDGDHGLDASHLVLTTTLGTLLCMASGFVVEQRARERFMAIDRKNA</sequence>
<name>A0A8S1IXA6_9CHLO</name>
<keyword evidence="2" id="KW-0472">Membrane</keyword>
<feature type="transmembrane region" description="Helical" evidence="2">
    <location>
        <begin position="351"/>
        <end position="369"/>
    </location>
</feature>
<evidence type="ECO:0000256" key="2">
    <source>
        <dbReference type="SAM" id="Phobius"/>
    </source>
</evidence>
<organism evidence="3 4">
    <name type="scientific">Ostreobium quekettii</name>
    <dbReference type="NCBI Taxonomy" id="121088"/>
    <lineage>
        <taxon>Eukaryota</taxon>
        <taxon>Viridiplantae</taxon>
        <taxon>Chlorophyta</taxon>
        <taxon>core chlorophytes</taxon>
        <taxon>Ulvophyceae</taxon>
        <taxon>TCBD clade</taxon>
        <taxon>Bryopsidales</taxon>
        <taxon>Ostreobineae</taxon>
        <taxon>Ostreobiaceae</taxon>
        <taxon>Ostreobium</taxon>
    </lineage>
</organism>
<feature type="region of interest" description="Disordered" evidence="1">
    <location>
        <begin position="253"/>
        <end position="324"/>
    </location>
</feature>
<keyword evidence="4" id="KW-1185">Reference proteome</keyword>
<evidence type="ECO:0000313" key="4">
    <source>
        <dbReference type="Proteomes" id="UP000708148"/>
    </source>
</evidence>
<keyword evidence="2" id="KW-1133">Transmembrane helix</keyword>
<feature type="transmembrane region" description="Helical" evidence="2">
    <location>
        <begin position="493"/>
        <end position="514"/>
    </location>
</feature>
<protein>
    <submittedName>
        <fullName evidence="3">Uncharacterized protein</fullName>
    </submittedName>
</protein>
<keyword evidence="2" id="KW-0812">Transmembrane</keyword>
<evidence type="ECO:0000313" key="3">
    <source>
        <dbReference type="EMBL" id="CAD7698655.1"/>
    </source>
</evidence>
<proteinExistence type="predicted"/>
<feature type="transmembrane region" description="Helical" evidence="2">
    <location>
        <begin position="406"/>
        <end position="428"/>
    </location>
</feature>
<dbReference type="Proteomes" id="UP000708148">
    <property type="component" value="Unassembled WGS sequence"/>
</dbReference>
<dbReference type="EMBL" id="CAJHUC010000867">
    <property type="protein sequence ID" value="CAD7698655.1"/>
    <property type="molecule type" value="Genomic_DNA"/>
</dbReference>
<feature type="transmembrane region" description="Helical" evidence="2">
    <location>
        <begin position="375"/>
        <end position="394"/>
    </location>
</feature>
<accession>A0A8S1IXA6</accession>
<evidence type="ECO:0000256" key="1">
    <source>
        <dbReference type="SAM" id="MobiDB-lite"/>
    </source>
</evidence>
<comment type="caution">
    <text evidence="3">The sequence shown here is derived from an EMBL/GenBank/DDBJ whole genome shotgun (WGS) entry which is preliminary data.</text>
</comment>
<gene>
    <name evidence="3" type="ORF">OSTQU699_LOCUS4016</name>
</gene>
<feature type="compositionally biased region" description="Gly residues" evidence="1">
    <location>
        <begin position="309"/>
        <end position="324"/>
    </location>
</feature>
<reference evidence="3" key="1">
    <citation type="submission" date="2020-12" db="EMBL/GenBank/DDBJ databases">
        <authorList>
            <person name="Iha C."/>
        </authorList>
    </citation>
    <scope>NUCLEOTIDE SEQUENCE</scope>
</reference>
<dbReference type="AlphaFoldDB" id="A0A8S1IXA6"/>